<protein>
    <submittedName>
        <fullName evidence="1">Uncharacterized protein</fullName>
    </submittedName>
</protein>
<organism evidence="1 2">
    <name type="scientific">Corchorus olitorius</name>
    <dbReference type="NCBI Taxonomy" id="93759"/>
    <lineage>
        <taxon>Eukaryota</taxon>
        <taxon>Viridiplantae</taxon>
        <taxon>Streptophyta</taxon>
        <taxon>Embryophyta</taxon>
        <taxon>Tracheophyta</taxon>
        <taxon>Spermatophyta</taxon>
        <taxon>Magnoliopsida</taxon>
        <taxon>eudicotyledons</taxon>
        <taxon>Gunneridae</taxon>
        <taxon>Pentapetalae</taxon>
        <taxon>rosids</taxon>
        <taxon>malvids</taxon>
        <taxon>Malvales</taxon>
        <taxon>Malvaceae</taxon>
        <taxon>Grewioideae</taxon>
        <taxon>Apeibeae</taxon>
        <taxon>Corchorus</taxon>
    </lineage>
</organism>
<name>A0A1R3IFI4_9ROSI</name>
<evidence type="ECO:0000313" key="2">
    <source>
        <dbReference type="Proteomes" id="UP000187203"/>
    </source>
</evidence>
<dbReference type="Proteomes" id="UP000187203">
    <property type="component" value="Unassembled WGS sequence"/>
</dbReference>
<evidence type="ECO:0000313" key="1">
    <source>
        <dbReference type="EMBL" id="OMO81327.1"/>
    </source>
</evidence>
<accession>A0A1R3IFI4</accession>
<sequence>MKSHQSDIKDGMIDLMKNLKKAKALKSGGDELMSKIGADFKSDK</sequence>
<keyword evidence="2" id="KW-1185">Reference proteome</keyword>
<reference evidence="2" key="1">
    <citation type="submission" date="2013-09" db="EMBL/GenBank/DDBJ databases">
        <title>Corchorus olitorius genome sequencing.</title>
        <authorList>
            <person name="Alam M."/>
            <person name="Haque M.S."/>
            <person name="Islam M.S."/>
            <person name="Emdad E.M."/>
            <person name="Islam M.M."/>
            <person name="Ahmed B."/>
            <person name="Halim A."/>
            <person name="Hossen Q.M.M."/>
            <person name="Hossain M.Z."/>
            <person name="Ahmed R."/>
            <person name="Khan M.M."/>
            <person name="Islam R."/>
            <person name="Rashid M.M."/>
            <person name="Khan S.A."/>
            <person name="Rahman M.S."/>
            <person name="Alam M."/>
            <person name="Yahiya A.S."/>
            <person name="Khan M.S."/>
            <person name="Azam M.S."/>
            <person name="Haque T."/>
            <person name="Lashkar M.Z.H."/>
            <person name="Akhand A.I."/>
            <person name="Morshed G."/>
            <person name="Roy S."/>
            <person name="Uddin K.S."/>
            <person name="Rabeya T."/>
            <person name="Hossain A.S."/>
            <person name="Chowdhury A."/>
            <person name="Snigdha A.R."/>
            <person name="Mortoza M.S."/>
            <person name="Matin S.A."/>
            <person name="Hoque S.M.E."/>
            <person name="Islam M.K."/>
            <person name="Roy D.K."/>
            <person name="Haider R."/>
            <person name="Moosa M.M."/>
            <person name="Elias S.M."/>
            <person name="Hasan A.M."/>
            <person name="Jahan S."/>
            <person name="Shafiuddin M."/>
            <person name="Mahmood N."/>
            <person name="Shommy N.S."/>
        </authorList>
    </citation>
    <scope>NUCLEOTIDE SEQUENCE [LARGE SCALE GENOMIC DNA]</scope>
    <source>
        <strain evidence="2">cv. O-4</strain>
    </source>
</reference>
<dbReference type="EMBL" id="AWUE01018314">
    <property type="protein sequence ID" value="OMO81327.1"/>
    <property type="molecule type" value="Genomic_DNA"/>
</dbReference>
<proteinExistence type="predicted"/>
<comment type="caution">
    <text evidence="1">The sequence shown here is derived from an EMBL/GenBank/DDBJ whole genome shotgun (WGS) entry which is preliminary data.</text>
</comment>
<gene>
    <name evidence="1" type="ORF">COLO4_23649</name>
</gene>
<dbReference type="AlphaFoldDB" id="A0A1R3IFI4"/>